<protein>
    <submittedName>
        <fullName evidence="1">Uncharacterized protein</fullName>
    </submittedName>
</protein>
<dbReference type="RefSeq" id="WP_209357020.1">
    <property type="nucleotide sequence ID" value="NZ_CP060010.1"/>
</dbReference>
<reference evidence="1" key="1">
    <citation type="submission" date="2020-07" db="EMBL/GenBank/DDBJ databases">
        <title>Genome sequences of bacteria associated with the marine, planktonic diatom Thalassiosira profunda strain ECT2AJA-044.</title>
        <authorList>
            <person name="Gargas C.B."/>
            <person name="Roberts W.R."/>
            <person name="Alverson A.J."/>
        </authorList>
    </citation>
    <scope>NUCLEOTIDE SEQUENCE</scope>
    <source>
        <strain evidence="1">ECT2AJA-044</strain>
    </source>
</reference>
<dbReference type="AlphaFoldDB" id="A0A975EQJ8"/>
<name>A0A975EQJ8_9RHOB</name>
<gene>
    <name evidence="1" type="ORF">HZ995_01990</name>
</gene>
<evidence type="ECO:0000313" key="2">
    <source>
        <dbReference type="Proteomes" id="UP000665026"/>
    </source>
</evidence>
<organism evidence="1 2">
    <name type="scientific">Cognatishimia activa</name>
    <dbReference type="NCBI Taxonomy" id="1715691"/>
    <lineage>
        <taxon>Bacteria</taxon>
        <taxon>Pseudomonadati</taxon>
        <taxon>Pseudomonadota</taxon>
        <taxon>Alphaproteobacteria</taxon>
        <taxon>Rhodobacterales</taxon>
        <taxon>Paracoccaceae</taxon>
        <taxon>Cognatishimia</taxon>
    </lineage>
</organism>
<evidence type="ECO:0000313" key="1">
    <source>
        <dbReference type="EMBL" id="QTN36319.1"/>
    </source>
</evidence>
<proteinExistence type="predicted"/>
<dbReference type="EMBL" id="CP060010">
    <property type="protein sequence ID" value="QTN36319.1"/>
    <property type="molecule type" value="Genomic_DNA"/>
</dbReference>
<dbReference type="Proteomes" id="UP000665026">
    <property type="component" value="Chromosome"/>
</dbReference>
<accession>A0A975EQJ8</accession>
<sequence length="200" mass="23024">MKQRVGHEAQAFFKTNLASIQFADRTSSWSAMNKAANPNHVDAEAWALCDTMVQGTKQSVLDGNYDGYSEYFHIPFTMQTQLGDVVVESDEQHREVFARVMWQYRKQNVTDAQRNLLAAHIFRNEEIVCVHESMLYSNSRLVQSSIKVLSTLRKFCDHWLIVDSRYSVGDCINLNRALYGPRYSEVQSIMQDSCSLVQIR</sequence>
<dbReference type="KEGG" id="cact:HZ995_01990"/>